<dbReference type="AlphaFoldDB" id="A0A0A0HV93"/>
<dbReference type="OrthoDB" id="10584779at2759"/>
<dbReference type="GeneID" id="22587841"/>
<dbReference type="InParanoid" id="A0A0A0HV93"/>
<dbReference type="EMBL" id="KN275962">
    <property type="protein sequence ID" value="KGM91966.1"/>
    <property type="molecule type" value="Genomic_DNA"/>
</dbReference>
<dbReference type="Proteomes" id="UP000001628">
    <property type="component" value="Unassembled WGS sequence"/>
</dbReference>
<gene>
    <name evidence="1" type="ORF">PADG_11944</name>
</gene>
<evidence type="ECO:0000313" key="2">
    <source>
        <dbReference type="Proteomes" id="UP000001628"/>
    </source>
</evidence>
<protein>
    <submittedName>
        <fullName evidence="1">Uncharacterized protein</fullName>
    </submittedName>
</protein>
<name>A0A0A0HV93_PARBD</name>
<dbReference type="HOGENOM" id="CLU_2655164_0_0_1"/>
<sequence length="76" mass="8355">MAGCFAFGEENIHSVNIERPEQPSAYASSARRIPTSKTVAVLQLTFTQCKTDAGDLTPFRRVIVEEALATLKLRSN</sequence>
<evidence type="ECO:0000313" key="1">
    <source>
        <dbReference type="EMBL" id="KGM91966.1"/>
    </source>
</evidence>
<reference evidence="1 2" key="1">
    <citation type="journal article" date="2011" name="PLoS Genet.">
        <title>Comparative genomic analysis of human fungal pathogens causing paracoccidioidomycosis.</title>
        <authorList>
            <person name="Desjardins C.A."/>
            <person name="Champion M.D."/>
            <person name="Holder J.W."/>
            <person name="Muszewska A."/>
            <person name="Goldberg J."/>
            <person name="Bailao A.M."/>
            <person name="Brigido M.M."/>
            <person name="Ferreira M.E."/>
            <person name="Garcia A.M."/>
            <person name="Grynberg M."/>
            <person name="Gujja S."/>
            <person name="Heiman D.I."/>
            <person name="Henn M.R."/>
            <person name="Kodira C.D."/>
            <person name="Leon-Narvaez H."/>
            <person name="Longo L.V."/>
            <person name="Ma L.J."/>
            <person name="Malavazi I."/>
            <person name="Matsuo A.L."/>
            <person name="Morais F.V."/>
            <person name="Pereira M."/>
            <person name="Rodriguez-Brito S."/>
            <person name="Sakthikumar S."/>
            <person name="Salem-Izacc S.M."/>
            <person name="Sykes S.M."/>
            <person name="Teixeira M.M."/>
            <person name="Vallejo M.C."/>
            <person name="Walter M.E."/>
            <person name="Yandava C."/>
            <person name="Young S."/>
            <person name="Zeng Q."/>
            <person name="Zucker J."/>
            <person name="Felipe M.S."/>
            <person name="Goldman G.H."/>
            <person name="Haas B.J."/>
            <person name="McEwen J.G."/>
            <person name="Nino-Vega G."/>
            <person name="Puccia R."/>
            <person name="San-Blas G."/>
            <person name="Soares C.M."/>
            <person name="Birren B.W."/>
            <person name="Cuomo C.A."/>
        </authorList>
    </citation>
    <scope>NUCLEOTIDE SEQUENCE [LARGE SCALE GENOMIC DNA]</scope>
    <source>
        <strain evidence="1 2">Pb18</strain>
    </source>
</reference>
<dbReference type="VEuPathDB" id="FungiDB:PADG_11944"/>
<organism evidence="1 2">
    <name type="scientific">Paracoccidioides brasiliensis (strain Pb18)</name>
    <dbReference type="NCBI Taxonomy" id="502780"/>
    <lineage>
        <taxon>Eukaryota</taxon>
        <taxon>Fungi</taxon>
        <taxon>Dikarya</taxon>
        <taxon>Ascomycota</taxon>
        <taxon>Pezizomycotina</taxon>
        <taxon>Eurotiomycetes</taxon>
        <taxon>Eurotiomycetidae</taxon>
        <taxon>Onygenales</taxon>
        <taxon>Ajellomycetaceae</taxon>
        <taxon>Paracoccidioides</taxon>
    </lineage>
</organism>
<dbReference type="RefSeq" id="XP_010761162.1">
    <property type="nucleotide sequence ID" value="XM_010762860.1"/>
</dbReference>
<accession>A0A0A0HV93</accession>
<proteinExistence type="predicted"/>
<keyword evidence="2" id="KW-1185">Reference proteome</keyword>
<dbReference type="KEGG" id="pbn:PADG_11944"/>